<evidence type="ECO:0000256" key="3">
    <source>
        <dbReference type="ARBA" id="ARBA00023002"/>
    </source>
</evidence>
<dbReference type="Proteomes" id="UP001197114">
    <property type="component" value="Unassembled WGS sequence"/>
</dbReference>
<comment type="caution">
    <text evidence="6">The sequence shown here is derived from an EMBL/GenBank/DDBJ whole genome shotgun (WGS) entry which is preliminary data.</text>
</comment>
<dbReference type="PANTHER" id="PTHR22604">
    <property type="entry name" value="OXIDOREDUCTASES"/>
    <property type="match status" value="1"/>
</dbReference>
<protein>
    <recommendedName>
        <fullName evidence="2">Glycosyl hydrolase family 109 protein</fullName>
    </recommendedName>
</protein>
<dbReference type="InterPro" id="IPR000683">
    <property type="entry name" value="Gfo/Idh/MocA-like_OxRdtase_N"/>
</dbReference>
<feature type="domain" description="GFO/IDH/MocA-like oxidoreductase" evidence="5">
    <location>
        <begin position="144"/>
        <end position="259"/>
    </location>
</feature>
<sequence>MSATQPLAGPREAPVRIAVMGTADIARRRMLPAMAAAPGTALVAVASRDRDRAAALARDYGCAAVEGYQELLERPGVDAVYVPLPVALHAEWVERALLAGKHVLAEKPLTADPARTSALLTLARERGLVLMENVMFLHHPQHAVVRELLGSGAIGELRSFSAAFAVPPPPPGNIRHRPDLGGGALLDIGYYPVRAALHFLGAEVEVVGACLEYGPGSAVDTSGAVLVRTPAGVTGHLTFGMAHAYRSAYELWGSEGTIRVEPAFTPPADHQPVLRVTGPAERRELRLSPHDQVAGTLRAFVRAVRSGTGGAPRGARSLRQAELLDAVRRTAGARRPGPVAAPPP</sequence>
<evidence type="ECO:0000313" key="7">
    <source>
        <dbReference type="Proteomes" id="UP001197114"/>
    </source>
</evidence>
<dbReference type="Gene3D" id="3.40.50.720">
    <property type="entry name" value="NAD(P)-binding Rossmann-like Domain"/>
    <property type="match status" value="1"/>
</dbReference>
<name>A0ABS6YTP5_9ACTN</name>
<proteinExistence type="inferred from homology"/>
<evidence type="ECO:0000259" key="5">
    <source>
        <dbReference type="Pfam" id="PF22725"/>
    </source>
</evidence>
<dbReference type="PANTHER" id="PTHR22604:SF105">
    <property type="entry name" value="TRANS-1,2-DIHYDROBENZENE-1,2-DIOL DEHYDROGENASE"/>
    <property type="match status" value="1"/>
</dbReference>
<dbReference type="EMBL" id="WMBF01000376">
    <property type="protein sequence ID" value="MBW5424808.1"/>
    <property type="molecule type" value="Genomic_DNA"/>
</dbReference>
<evidence type="ECO:0000256" key="1">
    <source>
        <dbReference type="ARBA" id="ARBA00010928"/>
    </source>
</evidence>
<dbReference type="PROSITE" id="PS51318">
    <property type="entry name" value="TAT"/>
    <property type="match status" value="1"/>
</dbReference>
<feature type="domain" description="Gfo/Idh/MocA-like oxidoreductase N-terminal" evidence="4">
    <location>
        <begin position="15"/>
        <end position="133"/>
    </location>
</feature>
<comment type="similarity">
    <text evidence="1">Belongs to the Gfo/Idh/MocA family.</text>
</comment>
<accession>A0ABS6YTP5</accession>
<dbReference type="Gene3D" id="3.30.360.10">
    <property type="entry name" value="Dihydrodipicolinate Reductase, domain 2"/>
    <property type="match status" value="1"/>
</dbReference>
<dbReference type="SUPFAM" id="SSF51735">
    <property type="entry name" value="NAD(P)-binding Rossmann-fold domains"/>
    <property type="match status" value="1"/>
</dbReference>
<organism evidence="6 7">
    <name type="scientific">Streptomyces anatolicus</name>
    <dbReference type="NCBI Taxonomy" id="2675858"/>
    <lineage>
        <taxon>Bacteria</taxon>
        <taxon>Bacillati</taxon>
        <taxon>Actinomycetota</taxon>
        <taxon>Actinomycetes</taxon>
        <taxon>Kitasatosporales</taxon>
        <taxon>Streptomycetaceae</taxon>
        <taxon>Streptomyces</taxon>
    </lineage>
</organism>
<evidence type="ECO:0000313" key="6">
    <source>
        <dbReference type="EMBL" id="MBW5424808.1"/>
    </source>
</evidence>
<dbReference type="RefSeq" id="WP_219691229.1">
    <property type="nucleotide sequence ID" value="NZ_WMBF01000376.1"/>
</dbReference>
<dbReference type="InterPro" id="IPR036291">
    <property type="entry name" value="NAD(P)-bd_dom_sf"/>
</dbReference>
<dbReference type="Pfam" id="PF22725">
    <property type="entry name" value="GFO_IDH_MocA_C3"/>
    <property type="match status" value="1"/>
</dbReference>
<evidence type="ECO:0000259" key="4">
    <source>
        <dbReference type="Pfam" id="PF01408"/>
    </source>
</evidence>
<dbReference type="InterPro" id="IPR055170">
    <property type="entry name" value="GFO_IDH_MocA-like_dom"/>
</dbReference>
<evidence type="ECO:0000256" key="2">
    <source>
        <dbReference type="ARBA" id="ARBA00016631"/>
    </source>
</evidence>
<dbReference type="InterPro" id="IPR006311">
    <property type="entry name" value="TAT_signal"/>
</dbReference>
<dbReference type="SUPFAM" id="SSF55347">
    <property type="entry name" value="Glyceraldehyde-3-phosphate dehydrogenase-like, C-terminal domain"/>
    <property type="match status" value="1"/>
</dbReference>
<dbReference type="Pfam" id="PF01408">
    <property type="entry name" value="GFO_IDH_MocA"/>
    <property type="match status" value="1"/>
</dbReference>
<keyword evidence="7" id="KW-1185">Reference proteome</keyword>
<dbReference type="InterPro" id="IPR050984">
    <property type="entry name" value="Gfo/Idh/MocA_domain"/>
</dbReference>
<keyword evidence="3" id="KW-0560">Oxidoreductase</keyword>
<reference evidence="6 7" key="1">
    <citation type="submission" date="2019-11" db="EMBL/GenBank/DDBJ databases">
        <authorList>
            <person name="Ay H."/>
        </authorList>
    </citation>
    <scope>NUCLEOTIDE SEQUENCE [LARGE SCALE GENOMIC DNA]</scope>
    <source>
        <strain evidence="6 7">BG9H</strain>
    </source>
</reference>
<gene>
    <name evidence="6" type="ORF">GKQ77_25125</name>
</gene>